<evidence type="ECO:0000313" key="1">
    <source>
        <dbReference type="EMBL" id="GAA4186912.1"/>
    </source>
</evidence>
<protein>
    <submittedName>
        <fullName evidence="1">Uncharacterized protein</fullName>
    </submittedName>
</protein>
<sequence>MLMTVADIEARTAQVFEDERLTQVQSAIADITALVETFLRRSYATTQAPAAVKAIACLEVIRALNTDPGVASDRVGDLATGYAYGGAVVTLSPAAKESLRPWRSRNSVGSIQIISHLAPECPA</sequence>
<proteinExistence type="predicted"/>
<reference evidence="2" key="1">
    <citation type="journal article" date="2019" name="Int. J. Syst. Evol. Microbiol.">
        <title>The Global Catalogue of Microorganisms (GCM) 10K type strain sequencing project: providing services to taxonomists for standard genome sequencing and annotation.</title>
        <authorList>
            <consortium name="The Broad Institute Genomics Platform"/>
            <consortium name="The Broad Institute Genome Sequencing Center for Infectious Disease"/>
            <person name="Wu L."/>
            <person name="Ma J."/>
        </authorList>
    </citation>
    <scope>NUCLEOTIDE SEQUENCE [LARGE SCALE GENOMIC DNA]</scope>
    <source>
        <strain evidence="2">JCM 17388</strain>
    </source>
</reference>
<name>A0ABP8ANH8_9ACTN</name>
<gene>
    <name evidence="1" type="ORF">GCM10022252_19610</name>
</gene>
<comment type="caution">
    <text evidence="1">The sequence shown here is derived from an EMBL/GenBank/DDBJ whole genome shotgun (WGS) entry which is preliminary data.</text>
</comment>
<organism evidence="1 2">
    <name type="scientific">Streptosporangium oxazolinicum</name>
    <dbReference type="NCBI Taxonomy" id="909287"/>
    <lineage>
        <taxon>Bacteria</taxon>
        <taxon>Bacillati</taxon>
        <taxon>Actinomycetota</taxon>
        <taxon>Actinomycetes</taxon>
        <taxon>Streptosporangiales</taxon>
        <taxon>Streptosporangiaceae</taxon>
        <taxon>Streptosporangium</taxon>
    </lineage>
</organism>
<keyword evidence="2" id="KW-1185">Reference proteome</keyword>
<dbReference type="RefSeq" id="WP_344917308.1">
    <property type="nucleotide sequence ID" value="NZ_BAABAQ010000003.1"/>
</dbReference>
<dbReference type="Proteomes" id="UP001501251">
    <property type="component" value="Unassembled WGS sequence"/>
</dbReference>
<dbReference type="EMBL" id="BAABAQ010000003">
    <property type="protein sequence ID" value="GAA4186912.1"/>
    <property type="molecule type" value="Genomic_DNA"/>
</dbReference>
<accession>A0ABP8ANH8</accession>
<evidence type="ECO:0000313" key="2">
    <source>
        <dbReference type="Proteomes" id="UP001501251"/>
    </source>
</evidence>